<gene>
    <name evidence="1" type="ORF">E2C01_088770</name>
</gene>
<dbReference type="AlphaFoldDB" id="A0A5B7JGD1"/>
<proteinExistence type="predicted"/>
<accession>A0A5B7JGD1</accession>
<protein>
    <submittedName>
        <fullName evidence="1">Uncharacterized protein</fullName>
    </submittedName>
</protein>
<organism evidence="1 2">
    <name type="scientific">Portunus trituberculatus</name>
    <name type="common">Swimming crab</name>
    <name type="synonym">Neptunus trituberculatus</name>
    <dbReference type="NCBI Taxonomy" id="210409"/>
    <lineage>
        <taxon>Eukaryota</taxon>
        <taxon>Metazoa</taxon>
        <taxon>Ecdysozoa</taxon>
        <taxon>Arthropoda</taxon>
        <taxon>Crustacea</taxon>
        <taxon>Multicrustacea</taxon>
        <taxon>Malacostraca</taxon>
        <taxon>Eumalacostraca</taxon>
        <taxon>Eucarida</taxon>
        <taxon>Decapoda</taxon>
        <taxon>Pleocyemata</taxon>
        <taxon>Brachyura</taxon>
        <taxon>Eubrachyura</taxon>
        <taxon>Portunoidea</taxon>
        <taxon>Portunidae</taxon>
        <taxon>Portuninae</taxon>
        <taxon>Portunus</taxon>
    </lineage>
</organism>
<sequence length="75" mass="8220">MASTYLPLGARDLLPLCNYQSLMGRPVCRVRPGQSLLYNCGFVAVRGMSAIISFRRGIYRHERVANSAGCEQIGG</sequence>
<evidence type="ECO:0000313" key="1">
    <source>
        <dbReference type="EMBL" id="MPC93635.1"/>
    </source>
</evidence>
<comment type="caution">
    <text evidence="1">The sequence shown here is derived from an EMBL/GenBank/DDBJ whole genome shotgun (WGS) entry which is preliminary data.</text>
</comment>
<keyword evidence="2" id="KW-1185">Reference proteome</keyword>
<dbReference type="Proteomes" id="UP000324222">
    <property type="component" value="Unassembled WGS sequence"/>
</dbReference>
<dbReference type="EMBL" id="VSRR010095566">
    <property type="protein sequence ID" value="MPC93635.1"/>
    <property type="molecule type" value="Genomic_DNA"/>
</dbReference>
<reference evidence="1 2" key="1">
    <citation type="submission" date="2019-05" db="EMBL/GenBank/DDBJ databases">
        <title>Another draft genome of Portunus trituberculatus and its Hox gene families provides insights of decapod evolution.</title>
        <authorList>
            <person name="Jeong J.-H."/>
            <person name="Song I."/>
            <person name="Kim S."/>
            <person name="Choi T."/>
            <person name="Kim D."/>
            <person name="Ryu S."/>
            <person name="Kim W."/>
        </authorList>
    </citation>
    <scope>NUCLEOTIDE SEQUENCE [LARGE SCALE GENOMIC DNA]</scope>
    <source>
        <tissue evidence="1">Muscle</tissue>
    </source>
</reference>
<evidence type="ECO:0000313" key="2">
    <source>
        <dbReference type="Proteomes" id="UP000324222"/>
    </source>
</evidence>
<name>A0A5B7JGD1_PORTR</name>